<organism evidence="1 2">
    <name type="scientific">Pseudomarimonas arenosa</name>
    <dbReference type="NCBI Taxonomy" id="2774145"/>
    <lineage>
        <taxon>Bacteria</taxon>
        <taxon>Pseudomonadati</taxon>
        <taxon>Pseudomonadota</taxon>
        <taxon>Gammaproteobacteria</taxon>
        <taxon>Lysobacterales</taxon>
        <taxon>Lysobacteraceae</taxon>
        <taxon>Pseudomarimonas</taxon>
    </lineage>
</organism>
<dbReference type="RefSeq" id="WP_192031724.1">
    <property type="nucleotide sequence ID" value="NZ_JACYTR010000122.1"/>
</dbReference>
<dbReference type="Gene3D" id="3.40.1080.10">
    <property type="entry name" value="Glutaconate Coenzyme A-transferase"/>
    <property type="match status" value="2"/>
</dbReference>
<dbReference type="SMART" id="SM00882">
    <property type="entry name" value="CoA_trans"/>
    <property type="match status" value="1"/>
</dbReference>
<name>A0AAW3ZVJ1_9GAMM</name>
<dbReference type="EMBL" id="JACYTR010000122">
    <property type="protein sequence ID" value="MBD8528307.1"/>
    <property type="molecule type" value="Genomic_DNA"/>
</dbReference>
<dbReference type="PANTHER" id="PTHR43293:SF1">
    <property type="entry name" value="ACETATE COA-TRANSFERASE YDIF"/>
    <property type="match status" value="1"/>
</dbReference>
<dbReference type="PANTHER" id="PTHR43293">
    <property type="entry name" value="ACETATE COA-TRANSFERASE YDIF"/>
    <property type="match status" value="1"/>
</dbReference>
<dbReference type="InterPro" id="IPR004165">
    <property type="entry name" value="CoA_trans_fam_I"/>
</dbReference>
<evidence type="ECO:0000313" key="2">
    <source>
        <dbReference type="Proteomes" id="UP000613768"/>
    </source>
</evidence>
<accession>A0AAW3ZVJ1</accession>
<dbReference type="Proteomes" id="UP000613768">
    <property type="component" value="Unassembled WGS sequence"/>
</dbReference>
<dbReference type="GO" id="GO:0008410">
    <property type="term" value="F:CoA-transferase activity"/>
    <property type="evidence" value="ECO:0007669"/>
    <property type="project" value="InterPro"/>
</dbReference>
<comment type="caution">
    <text evidence="1">The sequence shown here is derived from an EMBL/GenBank/DDBJ whole genome shotgun (WGS) entry which is preliminary data.</text>
</comment>
<gene>
    <name evidence="1" type="ORF">IFO71_21385</name>
</gene>
<keyword evidence="1" id="KW-0808">Transferase</keyword>
<protein>
    <submittedName>
        <fullName evidence="1">Acyl CoA:acetate/3-ketoacid CoA transferase</fullName>
    </submittedName>
</protein>
<evidence type="ECO:0000313" key="1">
    <source>
        <dbReference type="EMBL" id="MBD8528307.1"/>
    </source>
</evidence>
<dbReference type="InterPro" id="IPR037171">
    <property type="entry name" value="NagB/RpiA_transferase-like"/>
</dbReference>
<reference evidence="1 2" key="1">
    <citation type="submission" date="2020-09" db="EMBL/GenBank/DDBJ databases">
        <title>Pseudoxanthomonas sp. CAU 1598 isolated from sand of Yaerae Beach.</title>
        <authorList>
            <person name="Kim W."/>
        </authorList>
    </citation>
    <scope>NUCLEOTIDE SEQUENCE [LARGE SCALE GENOMIC DNA]</scope>
    <source>
        <strain evidence="1 2">CAU 1598</strain>
    </source>
</reference>
<dbReference type="SUPFAM" id="SSF100950">
    <property type="entry name" value="NagB/RpiA/CoA transferase-like"/>
    <property type="match status" value="2"/>
</dbReference>
<dbReference type="AlphaFoldDB" id="A0AAW3ZVJ1"/>
<dbReference type="Pfam" id="PF01144">
    <property type="entry name" value="CoA_trans"/>
    <property type="match status" value="1"/>
</dbReference>
<proteinExistence type="predicted"/>
<sequence length="662" mass="71720">MTEQARQLLRAMQAFEHGKRVSAAEAVALIQNGDTLATGGFVGVGFAENLAVALEQRFLQSLSSDGLGTPRDLTLVYAAGQGDGKSRGLNHLAHPGLLRRVIGGHWGLVPGLQQLAIQQQIEAYNLPQGVISHLFRDIAAGRPGHLTRVGLGTFVDPAFGGGKINARSEEDLVRRINIDGQDYLFYKAFPIDIALLRGTTADVEGNITMEREALTLEALSIATAAHNSGGIVIVQVERMAERGTLNPRQVKIPAALVDCVVVAERAEYHWQTFATAYSPAFAAELRVPAGSDEPMALNERKIIARRAALELHANSVVNLGIGMPEGVAKVADEERIIDLITLTAEPGVIGGIPASGLNFGAAVNAQAVIDQPYQFDFYDGGGLDIAFLGLAQADRMGNLNVSRFGDRLAGAGGFINISQNAKRVVFVGTFTAGLLEIAVEQGGLRILREGGQTKFVEEVEQRTFSANEALRRGQSVLYITERAVFELKPDGLHLIEIAPGIDLARDVLAQMAFKPHMPLPPRLMASAIFDPAALGLRDHLLLRPLASRFTYDPQRNTLFIDFERLKIRGQHDIDAIRETVAEVLRGVPCKVHALVNYDHFELPGELEESYADMVAGLVERYYAAVSRYTRSAFLRAKLGEALKQRGLAPHIFESAQQALSGL</sequence>
<keyword evidence="2" id="KW-1185">Reference proteome</keyword>